<comment type="subunit">
    <text evidence="3">Monomer.</text>
</comment>
<dbReference type="PROSITE" id="PS51462">
    <property type="entry name" value="NUDIX"/>
    <property type="match status" value="1"/>
</dbReference>
<comment type="catalytic activity">
    <reaction evidence="19">
        <text>O(6)-methyl-dGTP + H2O = O(6)-methyl-dGMP + diphosphate + H(+)</text>
        <dbReference type="Rhea" id="RHEA:67600"/>
        <dbReference type="ChEBI" id="CHEBI:15377"/>
        <dbReference type="ChEBI" id="CHEBI:15378"/>
        <dbReference type="ChEBI" id="CHEBI:33019"/>
        <dbReference type="ChEBI" id="CHEBI:169974"/>
        <dbReference type="ChEBI" id="CHEBI:169975"/>
    </reaction>
    <physiologicalReaction direction="left-to-right" evidence="19">
        <dbReference type="Rhea" id="RHEA:67601"/>
    </physiologicalReaction>
</comment>
<gene>
    <name evidence="23" type="ORF">ENU66_05705</name>
</gene>
<evidence type="ECO:0000256" key="6">
    <source>
        <dbReference type="ARBA" id="ARBA00022842"/>
    </source>
</evidence>
<dbReference type="PROSITE" id="PS00893">
    <property type="entry name" value="NUDIX_BOX"/>
    <property type="match status" value="1"/>
</dbReference>
<sequence>MRSVKATLLYIIKDGRVLLVYKKRGHGEGKWNGIGGKIADGENPLECVIREAREEVGIEVGDIRLHGIIYFYNVYGKDWEVCVFRTSSYEGDISESEEVFPKWFEFSEIPYNDMWEDDKEWLPHLIRGDYFIGNYYFEGDKLVKSELNLVSEEDLLKEYQIFVSDDDE</sequence>
<evidence type="ECO:0000256" key="18">
    <source>
        <dbReference type="ARBA" id="ARBA00048002"/>
    </source>
</evidence>
<keyword evidence="5" id="KW-0378">Hydrolase</keyword>
<dbReference type="AlphaFoldDB" id="A0A7V4E4M4"/>
<evidence type="ECO:0000256" key="11">
    <source>
        <dbReference type="ARBA" id="ARBA00026103"/>
    </source>
</evidence>
<protein>
    <recommendedName>
        <fullName evidence="12">Oxidized purine nucleoside triphosphate hydrolase</fullName>
        <ecNumber evidence="11">3.6.1.56</ecNumber>
    </recommendedName>
    <alternativeName>
        <fullName evidence="16">2-hydroxy-dATP diphosphatase</fullName>
    </alternativeName>
    <alternativeName>
        <fullName evidence="15">7,8-dihydro-8-oxoguanine triphosphatase</fullName>
    </alternativeName>
    <alternativeName>
        <fullName evidence="14">8-oxo-dGTPase</fullName>
    </alternativeName>
    <alternativeName>
        <fullName evidence="17">Methylated purine nucleoside triphosphate hydrolase</fullName>
    </alternativeName>
    <alternativeName>
        <fullName evidence="13">Nucleoside diphosphate-linked moiety X motif 1</fullName>
    </alternativeName>
</protein>
<evidence type="ECO:0000256" key="5">
    <source>
        <dbReference type="ARBA" id="ARBA00022801"/>
    </source>
</evidence>
<comment type="catalytic activity">
    <reaction evidence="10">
        <text>2-oxo-ATP + H2O = 2-oxo-AMP + diphosphate + H(+)</text>
        <dbReference type="Rhea" id="RHEA:67392"/>
        <dbReference type="ChEBI" id="CHEBI:15377"/>
        <dbReference type="ChEBI" id="CHEBI:15378"/>
        <dbReference type="ChEBI" id="CHEBI:33019"/>
        <dbReference type="ChEBI" id="CHEBI:71395"/>
        <dbReference type="ChEBI" id="CHEBI:172878"/>
    </reaction>
    <physiologicalReaction direction="left-to-right" evidence="10">
        <dbReference type="Rhea" id="RHEA:67393"/>
    </physiologicalReaction>
</comment>
<comment type="similarity">
    <text evidence="2">Belongs to the Nudix hydrolase family.</text>
</comment>
<comment type="caution">
    <text evidence="23">The sequence shown here is derived from an EMBL/GenBank/DDBJ whole genome shotgun (WGS) entry which is preliminary data.</text>
</comment>
<dbReference type="PRINTS" id="PR01403">
    <property type="entry name" value="8OXTPHPHTASE"/>
</dbReference>
<comment type="catalytic activity">
    <reaction evidence="9">
        <text>8-oxo-dGTP + H2O = 8-oxo-dGMP + diphosphate + H(+)</text>
        <dbReference type="Rhea" id="RHEA:31575"/>
        <dbReference type="ChEBI" id="CHEBI:15377"/>
        <dbReference type="ChEBI" id="CHEBI:15378"/>
        <dbReference type="ChEBI" id="CHEBI:33019"/>
        <dbReference type="ChEBI" id="CHEBI:63224"/>
        <dbReference type="ChEBI" id="CHEBI:77896"/>
    </reaction>
    <physiologicalReaction direction="left-to-right" evidence="9">
        <dbReference type="Rhea" id="RHEA:31576"/>
    </physiologicalReaction>
</comment>
<comment type="catalytic activity">
    <reaction evidence="20">
        <text>N(6)-methyl-dATP + H2O = N(6)-methyl-dAMP + diphosphate + H(+)</text>
        <dbReference type="Rhea" id="RHEA:67604"/>
        <dbReference type="ChEBI" id="CHEBI:15377"/>
        <dbReference type="ChEBI" id="CHEBI:15378"/>
        <dbReference type="ChEBI" id="CHEBI:33019"/>
        <dbReference type="ChEBI" id="CHEBI:169976"/>
        <dbReference type="ChEBI" id="CHEBI:172872"/>
    </reaction>
    <physiologicalReaction direction="left-to-right" evidence="20">
        <dbReference type="Rhea" id="RHEA:67605"/>
    </physiologicalReaction>
</comment>
<keyword evidence="6" id="KW-0460">Magnesium</keyword>
<reference evidence="23" key="1">
    <citation type="journal article" date="2020" name="mSystems">
        <title>Genome- and Community-Level Interaction Insights into Carbon Utilization and Element Cycling Functions of Hydrothermarchaeota in Hydrothermal Sediment.</title>
        <authorList>
            <person name="Zhou Z."/>
            <person name="Liu Y."/>
            <person name="Xu W."/>
            <person name="Pan J."/>
            <person name="Luo Z.H."/>
            <person name="Li M."/>
        </authorList>
    </citation>
    <scope>NUCLEOTIDE SEQUENCE [LARGE SCALE GENOMIC DNA]</scope>
    <source>
        <strain evidence="23">SpSt-69</strain>
    </source>
</reference>
<evidence type="ECO:0000313" key="23">
    <source>
        <dbReference type="EMBL" id="HGL17800.1"/>
    </source>
</evidence>
<evidence type="ECO:0000256" key="16">
    <source>
        <dbReference type="ARBA" id="ARBA00031927"/>
    </source>
</evidence>
<dbReference type="EC" id="3.6.1.56" evidence="11"/>
<dbReference type="SUPFAM" id="SSF55811">
    <property type="entry name" value="Nudix"/>
    <property type="match status" value="1"/>
</dbReference>
<organism evidence="23">
    <name type="scientific">candidate division WOR-3 bacterium</name>
    <dbReference type="NCBI Taxonomy" id="2052148"/>
    <lineage>
        <taxon>Bacteria</taxon>
        <taxon>Bacteria division WOR-3</taxon>
    </lineage>
</organism>
<dbReference type="CDD" id="cd03427">
    <property type="entry name" value="NUDIX_MTH1_Nudt1"/>
    <property type="match status" value="1"/>
</dbReference>
<dbReference type="Pfam" id="PF00293">
    <property type="entry name" value="NUDIX"/>
    <property type="match status" value="1"/>
</dbReference>
<accession>A0A7V4E4M4</accession>
<evidence type="ECO:0000259" key="22">
    <source>
        <dbReference type="PROSITE" id="PS51462"/>
    </source>
</evidence>
<dbReference type="EMBL" id="DTDJ01000036">
    <property type="protein sequence ID" value="HGL17800.1"/>
    <property type="molecule type" value="Genomic_DNA"/>
</dbReference>
<feature type="domain" description="Nudix hydrolase" evidence="22">
    <location>
        <begin position="2"/>
        <end position="136"/>
    </location>
</feature>
<dbReference type="PANTHER" id="PTHR43758:SF2">
    <property type="entry name" value="OXIDIZED PURINE NUCLEOSIDE TRIPHOSPHATE HYDROLASE"/>
    <property type="match status" value="1"/>
</dbReference>
<dbReference type="InterPro" id="IPR000086">
    <property type="entry name" value="NUDIX_hydrolase_dom"/>
</dbReference>
<evidence type="ECO:0000256" key="13">
    <source>
        <dbReference type="ARBA" id="ARBA00029673"/>
    </source>
</evidence>
<comment type="function">
    <text evidence="21">Oxidized purine nucleoside triphosphate hydrolase which is a prominent sanitizer of the oxidized nucleotide pool. Catalyzes the hydrolysis of 2-oxo-dATP (2-hydroxy-dATP) into 2-oxo-dAMP. Also has a significant hydrolase activity toward 2-oxo-ATP, 8-oxo-dGTP and 8-oxo-dATP. Through the hydrolysis of oxidized purine nucleoside triphosphates, prevents their incorporation into DNA and the subsequent transversions A:T to C:G and G:C to T:A. Also catalyzes the hydrolysis of methylated purine nucleoside triphosphate preventing their integration into DNA. Through this antimutagenic activity protects cells from oxidative stress.</text>
</comment>
<evidence type="ECO:0000256" key="19">
    <source>
        <dbReference type="ARBA" id="ARBA00048894"/>
    </source>
</evidence>
<dbReference type="GO" id="GO:0005737">
    <property type="term" value="C:cytoplasm"/>
    <property type="evidence" value="ECO:0007669"/>
    <property type="project" value="TreeGrafter"/>
</dbReference>
<evidence type="ECO:0000256" key="14">
    <source>
        <dbReference type="ARBA" id="ARBA00030634"/>
    </source>
</evidence>
<evidence type="ECO:0000256" key="1">
    <source>
        <dbReference type="ARBA" id="ARBA00001946"/>
    </source>
</evidence>
<evidence type="ECO:0000256" key="4">
    <source>
        <dbReference type="ARBA" id="ARBA00022723"/>
    </source>
</evidence>
<dbReference type="GO" id="GO:0046872">
    <property type="term" value="F:metal ion binding"/>
    <property type="evidence" value="ECO:0007669"/>
    <property type="project" value="UniProtKB-KW"/>
</dbReference>
<dbReference type="GO" id="GO:0008828">
    <property type="term" value="F:dATP diphosphatase activity"/>
    <property type="evidence" value="ECO:0007669"/>
    <property type="project" value="UniProtKB-EC"/>
</dbReference>
<comment type="cofactor">
    <cofactor evidence="1">
        <name>Mg(2+)</name>
        <dbReference type="ChEBI" id="CHEBI:18420"/>
    </cofactor>
</comment>
<comment type="catalytic activity">
    <reaction evidence="8">
        <text>2-oxo-dATP + H2O = 2-oxo-dAMP + diphosphate + H(+)</text>
        <dbReference type="Rhea" id="RHEA:31583"/>
        <dbReference type="ChEBI" id="CHEBI:15377"/>
        <dbReference type="ChEBI" id="CHEBI:15378"/>
        <dbReference type="ChEBI" id="CHEBI:33019"/>
        <dbReference type="ChEBI" id="CHEBI:63212"/>
        <dbReference type="ChEBI" id="CHEBI:77897"/>
        <dbReference type="EC" id="3.6.1.56"/>
    </reaction>
    <physiologicalReaction direction="left-to-right" evidence="8">
        <dbReference type="Rhea" id="RHEA:31584"/>
    </physiologicalReaction>
</comment>
<comment type="catalytic activity">
    <reaction evidence="7">
        <text>8-oxo-dATP + H2O = 8-oxo-dAMP + diphosphate + H(+)</text>
        <dbReference type="Rhea" id="RHEA:65396"/>
        <dbReference type="ChEBI" id="CHEBI:15377"/>
        <dbReference type="ChEBI" id="CHEBI:15378"/>
        <dbReference type="ChEBI" id="CHEBI:33019"/>
        <dbReference type="ChEBI" id="CHEBI:71361"/>
        <dbReference type="ChEBI" id="CHEBI:172871"/>
    </reaction>
    <physiologicalReaction direction="left-to-right" evidence="7">
        <dbReference type="Rhea" id="RHEA:65397"/>
    </physiologicalReaction>
</comment>
<evidence type="ECO:0000256" key="3">
    <source>
        <dbReference type="ARBA" id="ARBA00011245"/>
    </source>
</evidence>
<evidence type="ECO:0000256" key="20">
    <source>
        <dbReference type="ARBA" id="ARBA00049032"/>
    </source>
</evidence>
<dbReference type="Gene3D" id="3.90.79.10">
    <property type="entry name" value="Nucleoside Triphosphate Pyrophosphohydrolase"/>
    <property type="match status" value="1"/>
</dbReference>
<evidence type="ECO:0000256" key="21">
    <source>
        <dbReference type="ARBA" id="ARBA00053094"/>
    </source>
</evidence>
<proteinExistence type="inferred from homology"/>
<dbReference type="InterPro" id="IPR015797">
    <property type="entry name" value="NUDIX_hydrolase-like_dom_sf"/>
</dbReference>
<name>A0A7V4E4M4_UNCW3</name>
<evidence type="ECO:0000256" key="7">
    <source>
        <dbReference type="ARBA" id="ARBA00024448"/>
    </source>
</evidence>
<evidence type="ECO:0000256" key="10">
    <source>
        <dbReference type="ARBA" id="ARBA00024596"/>
    </source>
</evidence>
<dbReference type="PANTHER" id="PTHR43758">
    <property type="entry name" value="7,8-DIHYDRO-8-OXOGUANINE TRIPHOSPHATASE"/>
    <property type="match status" value="1"/>
</dbReference>
<evidence type="ECO:0000256" key="8">
    <source>
        <dbReference type="ARBA" id="ARBA00024459"/>
    </source>
</evidence>
<evidence type="ECO:0000256" key="2">
    <source>
        <dbReference type="ARBA" id="ARBA00005582"/>
    </source>
</evidence>
<evidence type="ECO:0000256" key="15">
    <source>
        <dbReference type="ARBA" id="ARBA00030682"/>
    </source>
</evidence>
<dbReference type="GO" id="GO:0042262">
    <property type="term" value="P:DNA protection"/>
    <property type="evidence" value="ECO:0007669"/>
    <property type="project" value="InterPro"/>
</dbReference>
<evidence type="ECO:0000256" key="12">
    <source>
        <dbReference type="ARBA" id="ARBA00026218"/>
    </source>
</evidence>
<dbReference type="InterPro" id="IPR003563">
    <property type="entry name" value="8ODP"/>
</dbReference>
<keyword evidence="4" id="KW-0479">Metal-binding</keyword>
<evidence type="ECO:0000256" key="9">
    <source>
        <dbReference type="ARBA" id="ARBA00024486"/>
    </source>
</evidence>
<dbReference type="GO" id="GO:0008413">
    <property type="term" value="F:8-oxo-7,8-dihydroguanosine triphosphate pyrophosphatase activity"/>
    <property type="evidence" value="ECO:0007669"/>
    <property type="project" value="InterPro"/>
</dbReference>
<comment type="catalytic activity">
    <reaction evidence="18">
        <text>N(6)-methyl-ATP + H2O = N(6)-methyl-AMP + diphosphate + H(+)</text>
        <dbReference type="Rhea" id="RHEA:67608"/>
        <dbReference type="ChEBI" id="CHEBI:15377"/>
        <dbReference type="ChEBI" id="CHEBI:15378"/>
        <dbReference type="ChEBI" id="CHEBI:33019"/>
        <dbReference type="ChEBI" id="CHEBI:144842"/>
        <dbReference type="ChEBI" id="CHEBI:172873"/>
    </reaction>
    <physiologicalReaction direction="left-to-right" evidence="18">
        <dbReference type="Rhea" id="RHEA:67609"/>
    </physiologicalReaction>
</comment>
<evidence type="ECO:0000256" key="17">
    <source>
        <dbReference type="ARBA" id="ARBA00032071"/>
    </source>
</evidence>
<dbReference type="InterPro" id="IPR020084">
    <property type="entry name" value="NUDIX_hydrolase_CS"/>
</dbReference>